<comment type="similarity">
    <text evidence="2 9">Belongs to the MGMT family.</text>
</comment>
<dbReference type="GO" id="GO:0003908">
    <property type="term" value="F:methylated-DNA-[protein]-cysteine S-methyltransferase activity"/>
    <property type="evidence" value="ECO:0007669"/>
    <property type="project" value="UniProtKB-UniRule"/>
</dbReference>
<comment type="function">
    <text evidence="9">Involved in the cellular defense against the biological effects of O6-methylguanine (O6-MeG) and O4-methylthymine (O4-MeT) in DNA. Repairs the methylated nucleobase in DNA by stoichiometrically transferring the methyl group to a cysteine residue in the enzyme. This is a suicide reaction: the enzyme is irreversibly inactivated.</text>
</comment>
<evidence type="ECO:0000313" key="12">
    <source>
        <dbReference type="EMBL" id="TKB55953.1"/>
    </source>
</evidence>
<name>A0A4U1BTF9_9GAMM</name>
<dbReference type="EC" id="2.1.1.63" evidence="9"/>
<dbReference type="SUPFAM" id="SSF53155">
    <property type="entry name" value="Methylated DNA-protein cysteine methyltransferase domain"/>
    <property type="match status" value="1"/>
</dbReference>
<protein>
    <recommendedName>
        <fullName evidence="9">Methylated-DNA--protein-cysteine methyltransferase</fullName>
        <ecNumber evidence="9">2.1.1.63</ecNumber>
    </recommendedName>
    <alternativeName>
        <fullName evidence="9">6-O-methylguanine-DNA methyltransferase</fullName>
        <shortName evidence="9">MGMT</shortName>
    </alternativeName>
    <alternativeName>
        <fullName evidence="9">O-6-methylguanine-DNA-alkyltransferase</fullName>
    </alternativeName>
</protein>
<comment type="catalytic activity">
    <reaction evidence="1 9">
        <text>a 4-O-methyl-thymidine in DNA + L-cysteinyl-[protein] = a thymidine in DNA + S-methyl-L-cysteinyl-[protein]</text>
        <dbReference type="Rhea" id="RHEA:53428"/>
        <dbReference type="Rhea" id="RHEA-COMP:10131"/>
        <dbReference type="Rhea" id="RHEA-COMP:10132"/>
        <dbReference type="Rhea" id="RHEA-COMP:13555"/>
        <dbReference type="Rhea" id="RHEA-COMP:13556"/>
        <dbReference type="ChEBI" id="CHEBI:29950"/>
        <dbReference type="ChEBI" id="CHEBI:82612"/>
        <dbReference type="ChEBI" id="CHEBI:137386"/>
        <dbReference type="ChEBI" id="CHEBI:137387"/>
        <dbReference type="EC" id="2.1.1.63"/>
    </reaction>
</comment>
<dbReference type="Pfam" id="PF01035">
    <property type="entry name" value="DNA_binding_1"/>
    <property type="match status" value="1"/>
</dbReference>
<keyword evidence="4 9" id="KW-0489">Methyltransferase</keyword>
<dbReference type="NCBIfam" id="TIGR00589">
    <property type="entry name" value="ogt"/>
    <property type="match status" value="1"/>
</dbReference>
<dbReference type="SUPFAM" id="SSF46767">
    <property type="entry name" value="Methylated DNA-protein cysteine methyltransferase, C-terminal domain"/>
    <property type="match status" value="1"/>
</dbReference>
<keyword evidence="13" id="KW-1185">Reference proteome</keyword>
<dbReference type="InterPro" id="IPR036217">
    <property type="entry name" value="MethylDNA_cys_MeTrfase_DNAb"/>
</dbReference>
<dbReference type="InterPro" id="IPR001497">
    <property type="entry name" value="MethylDNA_cys_MeTrfase_AS"/>
</dbReference>
<dbReference type="AlphaFoldDB" id="A0A4U1BTF9"/>
<feature type="domain" description="Methylated-DNA-[protein]-cysteine S-methyltransferase DNA binding" evidence="10">
    <location>
        <begin position="75"/>
        <end position="154"/>
    </location>
</feature>
<dbReference type="PANTHER" id="PTHR10815">
    <property type="entry name" value="METHYLATED-DNA--PROTEIN-CYSTEINE METHYLTRANSFERASE"/>
    <property type="match status" value="1"/>
</dbReference>
<evidence type="ECO:0000256" key="1">
    <source>
        <dbReference type="ARBA" id="ARBA00001286"/>
    </source>
</evidence>
<dbReference type="OrthoDB" id="9811249at2"/>
<dbReference type="Proteomes" id="UP000305675">
    <property type="component" value="Unassembled WGS sequence"/>
</dbReference>
<dbReference type="PANTHER" id="PTHR10815:SF5">
    <property type="entry name" value="METHYLATED-DNA--PROTEIN-CYSTEINE METHYLTRANSFERASE"/>
    <property type="match status" value="1"/>
</dbReference>
<dbReference type="EMBL" id="SWCJ01000004">
    <property type="protein sequence ID" value="TKB55953.1"/>
    <property type="molecule type" value="Genomic_DNA"/>
</dbReference>
<evidence type="ECO:0000259" key="10">
    <source>
        <dbReference type="Pfam" id="PF01035"/>
    </source>
</evidence>
<evidence type="ECO:0000256" key="7">
    <source>
        <dbReference type="ARBA" id="ARBA00023204"/>
    </source>
</evidence>
<organism evidence="12 13">
    <name type="scientific">Ferrimonas aestuarii</name>
    <dbReference type="NCBI Taxonomy" id="2569539"/>
    <lineage>
        <taxon>Bacteria</taxon>
        <taxon>Pseudomonadati</taxon>
        <taxon>Pseudomonadota</taxon>
        <taxon>Gammaproteobacteria</taxon>
        <taxon>Alteromonadales</taxon>
        <taxon>Ferrimonadaceae</taxon>
        <taxon>Ferrimonas</taxon>
    </lineage>
</organism>
<dbReference type="InterPro" id="IPR036631">
    <property type="entry name" value="MGMT_N_sf"/>
</dbReference>
<evidence type="ECO:0000256" key="6">
    <source>
        <dbReference type="ARBA" id="ARBA00022763"/>
    </source>
</evidence>
<feature type="active site" description="Nucleophile; methyl group acceptor" evidence="9">
    <location>
        <position position="126"/>
    </location>
</feature>
<dbReference type="InterPro" id="IPR008332">
    <property type="entry name" value="MethylG_MeTrfase_N"/>
</dbReference>
<dbReference type="InterPro" id="IPR023546">
    <property type="entry name" value="MGMT"/>
</dbReference>
<comment type="subcellular location">
    <subcellularLocation>
        <location evidence="9">Cytoplasm</location>
    </subcellularLocation>
</comment>
<dbReference type="GO" id="GO:0032259">
    <property type="term" value="P:methylation"/>
    <property type="evidence" value="ECO:0007669"/>
    <property type="project" value="UniProtKB-KW"/>
</dbReference>
<dbReference type="InterPro" id="IPR036388">
    <property type="entry name" value="WH-like_DNA-bd_sf"/>
</dbReference>
<dbReference type="CDD" id="cd06445">
    <property type="entry name" value="ATase"/>
    <property type="match status" value="1"/>
</dbReference>
<dbReference type="Pfam" id="PF02870">
    <property type="entry name" value="Methyltransf_1N"/>
    <property type="match status" value="1"/>
</dbReference>
<dbReference type="RefSeq" id="WP_136862682.1">
    <property type="nucleotide sequence ID" value="NZ_SWCJ01000004.1"/>
</dbReference>
<keyword evidence="3 9" id="KW-0963">Cytoplasm</keyword>
<comment type="caution">
    <text evidence="12">The sequence shown here is derived from an EMBL/GenBank/DDBJ whole genome shotgun (WGS) entry which is preliminary data.</text>
</comment>
<evidence type="ECO:0000256" key="9">
    <source>
        <dbReference type="HAMAP-Rule" id="MF_00772"/>
    </source>
</evidence>
<accession>A0A4U1BTF9</accession>
<keyword evidence="6 9" id="KW-0227">DNA damage</keyword>
<proteinExistence type="inferred from homology"/>
<dbReference type="InterPro" id="IPR014048">
    <property type="entry name" value="MethylDNA_cys_MeTrfase_DNA-bd"/>
</dbReference>
<comment type="catalytic activity">
    <reaction evidence="8 9">
        <text>a 6-O-methyl-2'-deoxyguanosine in DNA + L-cysteinyl-[protein] = S-methyl-L-cysteinyl-[protein] + a 2'-deoxyguanosine in DNA</text>
        <dbReference type="Rhea" id="RHEA:24000"/>
        <dbReference type="Rhea" id="RHEA-COMP:10131"/>
        <dbReference type="Rhea" id="RHEA-COMP:10132"/>
        <dbReference type="Rhea" id="RHEA-COMP:11367"/>
        <dbReference type="Rhea" id="RHEA-COMP:11368"/>
        <dbReference type="ChEBI" id="CHEBI:29950"/>
        <dbReference type="ChEBI" id="CHEBI:82612"/>
        <dbReference type="ChEBI" id="CHEBI:85445"/>
        <dbReference type="ChEBI" id="CHEBI:85448"/>
        <dbReference type="EC" id="2.1.1.63"/>
    </reaction>
</comment>
<evidence type="ECO:0000256" key="3">
    <source>
        <dbReference type="ARBA" id="ARBA00022490"/>
    </source>
</evidence>
<gene>
    <name evidence="12" type="ORF">FCL42_06970</name>
</gene>
<dbReference type="Gene3D" id="3.30.160.70">
    <property type="entry name" value="Methylated DNA-protein cysteine methyltransferase domain"/>
    <property type="match status" value="1"/>
</dbReference>
<feature type="domain" description="Methylguanine DNA methyltransferase ribonuclease-like" evidence="11">
    <location>
        <begin position="1"/>
        <end position="71"/>
    </location>
</feature>
<evidence type="ECO:0000256" key="4">
    <source>
        <dbReference type="ARBA" id="ARBA00022603"/>
    </source>
</evidence>
<evidence type="ECO:0000256" key="2">
    <source>
        <dbReference type="ARBA" id="ARBA00008711"/>
    </source>
</evidence>
<dbReference type="FunFam" id="1.10.10.10:FF:000214">
    <property type="entry name" value="Methylated-DNA--protein-cysteine methyltransferase"/>
    <property type="match status" value="1"/>
</dbReference>
<dbReference type="Gene3D" id="1.10.10.10">
    <property type="entry name" value="Winged helix-like DNA-binding domain superfamily/Winged helix DNA-binding domain"/>
    <property type="match status" value="1"/>
</dbReference>
<dbReference type="GO" id="GO:0006307">
    <property type="term" value="P:DNA alkylation repair"/>
    <property type="evidence" value="ECO:0007669"/>
    <property type="project" value="UniProtKB-UniRule"/>
</dbReference>
<dbReference type="HAMAP" id="MF_00772">
    <property type="entry name" value="OGT"/>
    <property type="match status" value="1"/>
</dbReference>
<evidence type="ECO:0000256" key="5">
    <source>
        <dbReference type="ARBA" id="ARBA00022679"/>
    </source>
</evidence>
<evidence type="ECO:0000313" key="13">
    <source>
        <dbReference type="Proteomes" id="UP000305675"/>
    </source>
</evidence>
<reference evidence="12 13" key="1">
    <citation type="submission" date="2019-04" db="EMBL/GenBank/DDBJ databases">
        <authorList>
            <person name="Hwang J.C."/>
        </authorList>
    </citation>
    <scope>NUCLEOTIDE SEQUENCE [LARGE SCALE GENOMIC DNA]</scope>
    <source>
        <strain evidence="12 13">IMCC35002</strain>
    </source>
</reference>
<dbReference type="GO" id="GO:0005737">
    <property type="term" value="C:cytoplasm"/>
    <property type="evidence" value="ECO:0007669"/>
    <property type="project" value="UniProtKB-SubCell"/>
</dbReference>
<evidence type="ECO:0000256" key="8">
    <source>
        <dbReference type="ARBA" id="ARBA00049348"/>
    </source>
</evidence>
<comment type="miscellaneous">
    <text evidence="9">This enzyme catalyzes only one turnover and therefore is not strictly catalytic. According to one definition, an enzyme is a biocatalyst that acts repeatedly and over many reaction cycles.</text>
</comment>
<keyword evidence="5 9" id="KW-0808">Transferase</keyword>
<sequence length="156" mass="17565">MKYDLWQSPWGELLLAVSDKGVTQVTYQQGDHPVSIPDTWERDIDAVSELKRQLQEYYEGKRQQFTLPLDPQGTEFQCQVWQALAAIPYGESRSYADIAHDIGRPKSMRAVGAANGRNPIAIIVPCHRVIGKDGSLTGYAGGLEVKQQLLRHERIM</sequence>
<dbReference type="PROSITE" id="PS00374">
    <property type="entry name" value="MGMT"/>
    <property type="match status" value="1"/>
</dbReference>
<keyword evidence="7 9" id="KW-0234">DNA repair</keyword>
<evidence type="ECO:0000259" key="11">
    <source>
        <dbReference type="Pfam" id="PF02870"/>
    </source>
</evidence>